<keyword evidence="1" id="KW-0472">Membrane</keyword>
<name>A0AAE0L5H6_9CHLO</name>
<evidence type="ECO:0000313" key="3">
    <source>
        <dbReference type="Proteomes" id="UP001190700"/>
    </source>
</evidence>
<evidence type="ECO:0000256" key="1">
    <source>
        <dbReference type="SAM" id="Phobius"/>
    </source>
</evidence>
<reference evidence="2 3" key="1">
    <citation type="journal article" date="2015" name="Genome Biol. Evol.">
        <title>Comparative Genomics of a Bacterivorous Green Alga Reveals Evolutionary Causalities and Consequences of Phago-Mixotrophic Mode of Nutrition.</title>
        <authorList>
            <person name="Burns J.A."/>
            <person name="Paasch A."/>
            <person name="Narechania A."/>
            <person name="Kim E."/>
        </authorList>
    </citation>
    <scope>NUCLEOTIDE SEQUENCE [LARGE SCALE GENOMIC DNA]</scope>
    <source>
        <strain evidence="2 3">PLY_AMNH</strain>
    </source>
</reference>
<gene>
    <name evidence="2" type="ORF">CYMTET_19133</name>
</gene>
<sequence length="180" mass="19324">MAQEAKVRTADVTIHDIAAGSVAVVSTVAFNEAATTSGKSSSMAETLREDPGSIFPLWANTTLYGTVSSSGVNVSTFRAPSTMPTISPTRAPTSSPTVDKRIFVLFSLMAVIVGIGLSIFTAILIFTWHARKEQVEGNSDPEMLQELVQMDGEDSVIVTDPHDKQNFVNPIYGEPTPYDL</sequence>
<accession>A0AAE0L5H6</accession>
<protein>
    <submittedName>
        <fullName evidence="2">Uncharacterized protein</fullName>
    </submittedName>
</protein>
<keyword evidence="3" id="KW-1185">Reference proteome</keyword>
<organism evidence="2 3">
    <name type="scientific">Cymbomonas tetramitiformis</name>
    <dbReference type="NCBI Taxonomy" id="36881"/>
    <lineage>
        <taxon>Eukaryota</taxon>
        <taxon>Viridiplantae</taxon>
        <taxon>Chlorophyta</taxon>
        <taxon>Pyramimonadophyceae</taxon>
        <taxon>Pyramimonadales</taxon>
        <taxon>Pyramimonadaceae</taxon>
        <taxon>Cymbomonas</taxon>
    </lineage>
</organism>
<comment type="caution">
    <text evidence="2">The sequence shown here is derived from an EMBL/GenBank/DDBJ whole genome shotgun (WGS) entry which is preliminary data.</text>
</comment>
<keyword evidence="1" id="KW-0812">Transmembrane</keyword>
<feature type="transmembrane region" description="Helical" evidence="1">
    <location>
        <begin position="102"/>
        <end position="126"/>
    </location>
</feature>
<keyword evidence="1" id="KW-1133">Transmembrane helix</keyword>
<dbReference type="Proteomes" id="UP001190700">
    <property type="component" value="Unassembled WGS sequence"/>
</dbReference>
<dbReference type="AlphaFoldDB" id="A0AAE0L5H6"/>
<dbReference type="EMBL" id="LGRX02008888">
    <property type="protein sequence ID" value="KAK3272582.1"/>
    <property type="molecule type" value="Genomic_DNA"/>
</dbReference>
<evidence type="ECO:0000313" key="2">
    <source>
        <dbReference type="EMBL" id="KAK3272582.1"/>
    </source>
</evidence>
<proteinExistence type="predicted"/>